<proteinExistence type="predicted"/>
<accession>A0AA97L602</accession>
<dbReference type="InterPro" id="IPR039991">
    <property type="entry name" value="SHOC1"/>
</dbReference>
<organism evidence="2 3">
    <name type="scientific">Eublepharis macularius</name>
    <name type="common">Leopard gecko</name>
    <name type="synonym">Cyrtodactylus macularius</name>
    <dbReference type="NCBI Taxonomy" id="481883"/>
    <lineage>
        <taxon>Eukaryota</taxon>
        <taxon>Metazoa</taxon>
        <taxon>Chordata</taxon>
        <taxon>Craniata</taxon>
        <taxon>Vertebrata</taxon>
        <taxon>Euteleostomi</taxon>
        <taxon>Lepidosauria</taxon>
        <taxon>Squamata</taxon>
        <taxon>Bifurcata</taxon>
        <taxon>Gekkota</taxon>
        <taxon>Eublepharidae</taxon>
        <taxon>Eublepharinae</taxon>
        <taxon>Eublepharis</taxon>
    </lineage>
</organism>
<dbReference type="Pfam" id="PF17825">
    <property type="entry name" value="DUF5587"/>
    <property type="match status" value="2"/>
</dbReference>
<reference evidence="3" key="1">
    <citation type="submission" date="2025-08" db="UniProtKB">
        <authorList>
            <consortium name="RefSeq"/>
        </authorList>
    </citation>
    <scope>IDENTIFICATION</scope>
    <source>
        <tissue evidence="3">Blood</tissue>
    </source>
</reference>
<dbReference type="GO" id="GO:0016887">
    <property type="term" value="F:ATP hydrolysis activity"/>
    <property type="evidence" value="ECO:0007669"/>
    <property type="project" value="InterPro"/>
</dbReference>
<gene>
    <name evidence="3" type="primary">SHOC1</name>
</gene>
<dbReference type="KEGG" id="emc:129335171"/>
<sequence>MFTALKYHAIDYLYEKMARQRFSFECLSINIPSCLYQDKNYYHEGSFADDKYRRPWTRDLYIEDELVFTDNLAQYAKQLPSLPALLNRLSVFQVQDPLLNSKGENITEEDIFRNCFTFEMKVMPQAKEKEGYEDFCTNDTSLYPEELEVPLTPPCRSEKHTNVLYAELQSEPISPFSKSVLITESTKQSLEGSVWQSEKYQNPMSTFLLAAESAVAPDTSGTEDPFGSPVYSENASFENNAMEDSIQSETDKLVHFGNQAEEKGDQVQPMNCQVVPVEPNRMPGGRQTAPFEPPRKRTDDFDLLSSFIMLRSKHLNTPSEETNNLVDVQDEVLDAKEESPVFENQGSPVLVNTKVLSEKEPKENEVVFIQIKASESQFQAYHILEATVAPVLKELTSLGTYNWRFATLNFDDTRFFLKQQEKVISDTLKQGAKDKKDVTLFKHAAVLHLVVTVRDLLLTCSLNTAVGYLSKAKDRYKDFVDSSLDNLCRQLTIVHLVCQKKLEANPKTTELQHQILNWMQSKKNEKNKVVIVTRMEDGDETAALINALGTVQGLEVAYLNSEKRGALLESKNIIRRLEICSCLIVYDQSIGPDFPWTRFSLVVEYNYSKNSCWINLCKNMDISYITFVTVLPETVGIEEVSPDDFGHILLEVQIPYVFLTSEGLLNTPDILWLLESKYDITFIERSCCEALQFFGNTDRYVVITIDECTAVIMQNVEELNYEKSSDNVVLRLVVLSLQYSCCWIILYSRARLNSEYSLAGKTLHHLALIYAALVPFSQKSEDFEVKVVLTPGIEETARLVRQIADCVLMTSKRHPQEWLDKSWLSVLPSEAEKCLLTFPCMNPLVAQLMLKKSLSLEWLLSATFDQLQKLLPEVPEKVLKHFSDITSLYTFNPPTEPKCQNGIVSCQEMMNSDIGTCSPEVVLSSVHGHSPFTENSDYLKDVQNCRSYSPAYYQKESCIPLKPNGRHSVMAPVVTHQREMCYFKEMDHSRRAKRQQYLPFLKNVEVEREVSSPLCSFGKSTYNNLEAAVPTSRCNQAINIYPDKRSTMEMCLSKVKMGPNLDVPILLKNPPRQDIKSVFGVRKQPLVKRHKSYSASKHSCYLSSTREDFPFQQNFGGFLGEFGGTAFNSPEFQFEEGFRDDYRSAPTVGSSLHDASFCKATSNSKRLFNMDFQIPEEYTGRKRLDLLSSLNRREQDASAGLEFNQLPQLKKRRLTFEKDPGRSDGQTRLKFF</sequence>
<evidence type="ECO:0000256" key="1">
    <source>
        <dbReference type="SAM" id="MobiDB-lite"/>
    </source>
</evidence>
<dbReference type="GO" id="GO:0003697">
    <property type="term" value="F:single-stranded DNA binding"/>
    <property type="evidence" value="ECO:0007669"/>
    <property type="project" value="TreeGrafter"/>
</dbReference>
<dbReference type="PANTHER" id="PTHR35668:SF1">
    <property type="entry name" value="PROTEIN SHORTAGE IN CHIASMATA 1 ORTHOLOG"/>
    <property type="match status" value="1"/>
</dbReference>
<dbReference type="PANTHER" id="PTHR35668">
    <property type="entry name" value="PROTEIN SHORTAGE IN CHIASMATA 1 ORTHOLOG"/>
    <property type="match status" value="1"/>
</dbReference>
<dbReference type="GO" id="GO:0000794">
    <property type="term" value="C:condensed nuclear chromosome"/>
    <property type="evidence" value="ECO:0007669"/>
    <property type="project" value="InterPro"/>
</dbReference>
<protein>
    <submittedName>
        <fullName evidence="3">Protein shortage in chiasmata 1 ortholog</fullName>
    </submittedName>
</protein>
<dbReference type="GO" id="GO:0000712">
    <property type="term" value="P:resolution of meiotic recombination intermediates"/>
    <property type="evidence" value="ECO:0007669"/>
    <property type="project" value="InterPro"/>
</dbReference>
<name>A0AA97L602_EUBMA</name>
<dbReference type="GeneID" id="129335171"/>
<dbReference type="AlphaFoldDB" id="A0AA97L602"/>
<dbReference type="CTD" id="158401"/>
<evidence type="ECO:0000313" key="3">
    <source>
        <dbReference type="RefSeq" id="XP_054843589.1"/>
    </source>
</evidence>
<feature type="region of interest" description="Disordered" evidence="1">
    <location>
        <begin position="276"/>
        <end position="296"/>
    </location>
</feature>
<dbReference type="RefSeq" id="XP_054843589.1">
    <property type="nucleotide sequence ID" value="XM_054987614.1"/>
</dbReference>
<evidence type="ECO:0000313" key="2">
    <source>
        <dbReference type="Proteomes" id="UP001190640"/>
    </source>
</evidence>
<keyword evidence="2" id="KW-1185">Reference proteome</keyword>
<dbReference type="Proteomes" id="UP001190640">
    <property type="component" value="Chromosome 8"/>
</dbReference>